<dbReference type="OrthoDB" id="60858at2759"/>
<feature type="region of interest" description="Disordered" evidence="1">
    <location>
        <begin position="1"/>
        <end position="44"/>
    </location>
</feature>
<evidence type="ECO:0000313" key="3">
    <source>
        <dbReference type="EMBL" id="KAH7082187.1"/>
    </source>
</evidence>
<evidence type="ECO:0000256" key="2">
    <source>
        <dbReference type="SAM" id="Phobius"/>
    </source>
</evidence>
<dbReference type="EMBL" id="JAGMVJ010000014">
    <property type="protein sequence ID" value="KAH7082187.1"/>
    <property type="molecule type" value="Genomic_DNA"/>
</dbReference>
<keyword evidence="2" id="KW-0812">Transmembrane</keyword>
<keyword evidence="4" id="KW-1185">Reference proteome</keyword>
<feature type="transmembrane region" description="Helical" evidence="2">
    <location>
        <begin position="241"/>
        <end position="262"/>
    </location>
</feature>
<evidence type="ECO:0000256" key="1">
    <source>
        <dbReference type="SAM" id="MobiDB-lite"/>
    </source>
</evidence>
<evidence type="ECO:0008006" key="5">
    <source>
        <dbReference type="Google" id="ProtNLM"/>
    </source>
</evidence>
<dbReference type="Proteomes" id="UP000813461">
    <property type="component" value="Unassembled WGS sequence"/>
</dbReference>
<accession>A0A8K0R1D7</accession>
<keyword evidence="2" id="KW-1133">Transmembrane helix</keyword>
<evidence type="ECO:0000313" key="4">
    <source>
        <dbReference type="Proteomes" id="UP000813461"/>
    </source>
</evidence>
<organism evidence="3 4">
    <name type="scientific">Paraphoma chrysanthemicola</name>
    <dbReference type="NCBI Taxonomy" id="798071"/>
    <lineage>
        <taxon>Eukaryota</taxon>
        <taxon>Fungi</taxon>
        <taxon>Dikarya</taxon>
        <taxon>Ascomycota</taxon>
        <taxon>Pezizomycotina</taxon>
        <taxon>Dothideomycetes</taxon>
        <taxon>Pleosporomycetidae</taxon>
        <taxon>Pleosporales</taxon>
        <taxon>Pleosporineae</taxon>
        <taxon>Phaeosphaeriaceae</taxon>
        <taxon>Paraphoma</taxon>
    </lineage>
</organism>
<feature type="transmembrane region" description="Helical" evidence="2">
    <location>
        <begin position="206"/>
        <end position="226"/>
    </location>
</feature>
<reference evidence="3" key="1">
    <citation type="journal article" date="2021" name="Nat. Commun.">
        <title>Genetic determinants of endophytism in the Arabidopsis root mycobiome.</title>
        <authorList>
            <person name="Mesny F."/>
            <person name="Miyauchi S."/>
            <person name="Thiergart T."/>
            <person name="Pickel B."/>
            <person name="Atanasova L."/>
            <person name="Karlsson M."/>
            <person name="Huettel B."/>
            <person name="Barry K.W."/>
            <person name="Haridas S."/>
            <person name="Chen C."/>
            <person name="Bauer D."/>
            <person name="Andreopoulos W."/>
            <person name="Pangilinan J."/>
            <person name="LaButti K."/>
            <person name="Riley R."/>
            <person name="Lipzen A."/>
            <person name="Clum A."/>
            <person name="Drula E."/>
            <person name="Henrissat B."/>
            <person name="Kohler A."/>
            <person name="Grigoriev I.V."/>
            <person name="Martin F.M."/>
            <person name="Hacquard S."/>
        </authorList>
    </citation>
    <scope>NUCLEOTIDE SEQUENCE</scope>
    <source>
        <strain evidence="3">MPI-SDFR-AT-0120</strain>
    </source>
</reference>
<dbReference type="AlphaFoldDB" id="A0A8K0R1D7"/>
<feature type="compositionally biased region" description="Low complexity" evidence="1">
    <location>
        <begin position="26"/>
        <end position="37"/>
    </location>
</feature>
<dbReference type="PANTHER" id="PTHR37919">
    <property type="entry name" value="PROTEIN CBG05606"/>
    <property type="match status" value="1"/>
</dbReference>
<comment type="caution">
    <text evidence="3">The sequence shown here is derived from an EMBL/GenBank/DDBJ whole genome shotgun (WGS) entry which is preliminary data.</text>
</comment>
<dbReference type="PANTHER" id="PTHR37919:SF2">
    <property type="entry name" value="EXPERA DOMAIN-CONTAINING PROTEIN"/>
    <property type="match status" value="1"/>
</dbReference>
<name>A0A8K0R1D7_9PLEO</name>
<keyword evidence="2" id="KW-0472">Membrane</keyword>
<gene>
    <name evidence="3" type="ORF">FB567DRAFT_100019</name>
</gene>
<sequence length="286" mass="31049">MVSTRQTPRGNFPAFEPSPTKKQSRTSTASPAPTSSPELNSSPTKRTFARRVVSEVRGATSDTIAVTSPPAPAEVGESTWCHTASNVTVFWLAVSIPLVLWDSLYILLRPHTFEGGALQWPLWKPYEIYAAIDKVYSRSAWDAQEGFGGAQGALNAIELVMYGLYAMIIYNHGVPAAAGTGVQVGQGVSAWFAGGVKVRGKVGNRALLIGFAASVMTLSKTVLYYFNEYFSGWASVGHNDWFTIFLFYGVMNGLWVLFPAYMTVVFGSDIIQALDIAAESSSKKSY</sequence>
<protein>
    <recommendedName>
        <fullName evidence="5">Cholestenol delta-isomerase</fullName>
    </recommendedName>
</protein>
<proteinExistence type="predicted"/>